<dbReference type="HOGENOM" id="CLU_047564_0_0_12"/>
<gene>
    <name evidence="2" type="ORF">HMPREF9726_00221</name>
</gene>
<sequence>MQQIITCTGYGFTGSSAATNIIEEFENVKSLDAGFECTFLHEPDGIRDLETALKEGHRLKVDMAVKRFLRLVNILNSQTEFQKYFNGNFEKHSIDYINSICTAQWQGNWHRGSDTIKFSKQDLLYYNLAKQIFLNEYSYKNYSLYEPDTWHPTYQMRNNSFYAFFDDSFYAKTQYYIKKLFLELGIHTDTKKVLIDQFFPAYNISAYLKYAPQTKIVIVDRDPRDLYVLNKSSWGEPYVPTDDVNTFISWYKGIRFSQKAEAENKNVLLLHFEELIFDYENSLLKLKTFLELHDEEHIKKGLYFNPEKSAKNTYKFKNYPQWEDDIFKIEKELSDYCYKFPDGLDNGIKVDKNKPVEKYIQDSYEFQVKKELPEEYKNKVYKLLFGITSFGGVCESFNHRKTLKMKAKGFIKLFMFFPFFLIEFPYIIFNYYNLKK</sequence>
<keyword evidence="1" id="KW-0812">Transmembrane</keyword>
<evidence type="ECO:0000256" key="1">
    <source>
        <dbReference type="SAM" id="Phobius"/>
    </source>
</evidence>
<proteinExistence type="predicted"/>
<organism evidence="2">
    <name type="scientific">Treponema denticola H-22</name>
    <dbReference type="NCBI Taxonomy" id="999432"/>
    <lineage>
        <taxon>Bacteria</taxon>
        <taxon>Pseudomonadati</taxon>
        <taxon>Spirochaetota</taxon>
        <taxon>Spirochaetia</taxon>
        <taxon>Spirochaetales</taxon>
        <taxon>Treponemataceae</taxon>
        <taxon>Treponema</taxon>
    </lineage>
</organism>
<protein>
    <recommendedName>
        <fullName evidence="3">Sulfotransferase domain-containing protein</fullName>
    </recommendedName>
</protein>
<name>A0A0E2E7Q0_TREDN</name>
<accession>A0A0E2E7Q0</accession>
<dbReference type="Proteomes" id="UP000011705">
    <property type="component" value="Chromosome"/>
</dbReference>
<reference evidence="2" key="1">
    <citation type="submission" date="2012-01" db="EMBL/GenBank/DDBJ databases">
        <title>The Genome Sequence of Treponema denticola H-22.</title>
        <authorList>
            <consortium name="The Broad Institute Genome Sequencing Platform"/>
            <person name="Earl A."/>
            <person name="Ward D."/>
            <person name="Feldgarden M."/>
            <person name="Gevers D."/>
            <person name="Blanton J.M."/>
            <person name="Fenno C.J."/>
            <person name="Baranova O.V."/>
            <person name="Mathney J."/>
            <person name="Dewhirst F.E."/>
            <person name="Izard J."/>
            <person name="Young S.K."/>
            <person name="Zeng Q."/>
            <person name="Gargeya S."/>
            <person name="Fitzgerald M."/>
            <person name="Haas B."/>
            <person name="Abouelleil A."/>
            <person name="Alvarado L."/>
            <person name="Arachchi H.M."/>
            <person name="Berlin A."/>
            <person name="Chapman S.B."/>
            <person name="Gearin G."/>
            <person name="Goldberg J."/>
            <person name="Griggs A."/>
            <person name="Gujja S."/>
            <person name="Hansen M."/>
            <person name="Heiman D."/>
            <person name="Howarth C."/>
            <person name="Larimer J."/>
            <person name="Lui A."/>
            <person name="MacDonald P.J.P."/>
            <person name="McCowen C."/>
            <person name="Montmayeur A."/>
            <person name="Murphy C."/>
            <person name="Neiman D."/>
            <person name="Pearson M."/>
            <person name="Priest M."/>
            <person name="Roberts A."/>
            <person name="Saif S."/>
            <person name="Shea T."/>
            <person name="Sisk P."/>
            <person name="Stolte C."/>
            <person name="Sykes S."/>
            <person name="Wortman J."/>
            <person name="Nusbaum C."/>
            <person name="Birren B."/>
        </authorList>
    </citation>
    <scope>NUCLEOTIDE SEQUENCE [LARGE SCALE GENOMIC DNA]</scope>
    <source>
        <strain evidence="2">H-22</strain>
    </source>
</reference>
<evidence type="ECO:0008006" key="3">
    <source>
        <dbReference type="Google" id="ProtNLM"/>
    </source>
</evidence>
<dbReference type="SUPFAM" id="SSF52540">
    <property type="entry name" value="P-loop containing nucleoside triphosphate hydrolases"/>
    <property type="match status" value="1"/>
</dbReference>
<feature type="transmembrane region" description="Helical" evidence="1">
    <location>
        <begin position="410"/>
        <end position="432"/>
    </location>
</feature>
<dbReference type="RefSeq" id="WP_002682800.1">
    <property type="nucleotide sequence ID" value="NZ_CM001795.1"/>
</dbReference>
<dbReference type="EMBL" id="AGDV01000001">
    <property type="protein sequence ID" value="EMB36029.1"/>
    <property type="molecule type" value="Genomic_DNA"/>
</dbReference>
<keyword evidence="1" id="KW-0472">Membrane</keyword>
<dbReference type="InterPro" id="IPR027417">
    <property type="entry name" value="P-loop_NTPase"/>
</dbReference>
<comment type="caution">
    <text evidence="2">The sequence shown here is derived from an EMBL/GenBank/DDBJ whole genome shotgun (WGS) entry which is preliminary data.</text>
</comment>
<evidence type="ECO:0000313" key="2">
    <source>
        <dbReference type="EMBL" id="EMB36029.1"/>
    </source>
</evidence>
<keyword evidence="1" id="KW-1133">Transmembrane helix</keyword>
<dbReference type="PATRIC" id="fig|999432.5.peg.228"/>
<dbReference type="Gene3D" id="3.40.50.300">
    <property type="entry name" value="P-loop containing nucleotide triphosphate hydrolases"/>
    <property type="match status" value="1"/>
</dbReference>
<dbReference type="AlphaFoldDB" id="A0A0E2E7Q0"/>